<evidence type="ECO:0000313" key="1">
    <source>
        <dbReference type="EMBL" id="MBX51175.1"/>
    </source>
</evidence>
<organism evidence="1">
    <name type="scientific">Rhizophora mucronata</name>
    <name type="common">Asiatic mangrove</name>
    <dbReference type="NCBI Taxonomy" id="61149"/>
    <lineage>
        <taxon>Eukaryota</taxon>
        <taxon>Viridiplantae</taxon>
        <taxon>Streptophyta</taxon>
        <taxon>Embryophyta</taxon>
        <taxon>Tracheophyta</taxon>
        <taxon>Spermatophyta</taxon>
        <taxon>Magnoliopsida</taxon>
        <taxon>eudicotyledons</taxon>
        <taxon>Gunneridae</taxon>
        <taxon>Pentapetalae</taxon>
        <taxon>rosids</taxon>
        <taxon>fabids</taxon>
        <taxon>Malpighiales</taxon>
        <taxon>Rhizophoraceae</taxon>
        <taxon>Rhizophora</taxon>
    </lineage>
</organism>
<sequence length="24" mass="2614">MLMATASFILERNASPASFILESN</sequence>
<proteinExistence type="predicted"/>
<name>A0A2P2P8W3_RHIMU</name>
<reference evidence="1" key="1">
    <citation type="submission" date="2018-02" db="EMBL/GenBank/DDBJ databases">
        <title>Rhizophora mucronata_Transcriptome.</title>
        <authorList>
            <person name="Meera S.P."/>
            <person name="Sreeshan A."/>
            <person name="Augustine A."/>
        </authorList>
    </citation>
    <scope>NUCLEOTIDE SEQUENCE</scope>
    <source>
        <tissue evidence="1">Leaf</tissue>
    </source>
</reference>
<dbReference type="AlphaFoldDB" id="A0A2P2P8W3"/>
<dbReference type="EMBL" id="GGEC01070691">
    <property type="protein sequence ID" value="MBX51175.1"/>
    <property type="molecule type" value="Transcribed_RNA"/>
</dbReference>
<accession>A0A2P2P8W3</accession>
<protein>
    <submittedName>
        <fullName evidence="1">Uncharacterized protein</fullName>
    </submittedName>
</protein>